<dbReference type="InterPro" id="IPR036217">
    <property type="entry name" value="MethylDNA_cys_MeTrfase_DNAb"/>
</dbReference>
<comment type="catalytic activity">
    <reaction evidence="1">
        <text>a 4-O-methyl-thymidine in DNA + L-cysteinyl-[protein] = a thymidine in DNA + S-methyl-L-cysteinyl-[protein]</text>
        <dbReference type="Rhea" id="RHEA:53428"/>
        <dbReference type="Rhea" id="RHEA-COMP:10131"/>
        <dbReference type="Rhea" id="RHEA-COMP:10132"/>
        <dbReference type="Rhea" id="RHEA-COMP:13555"/>
        <dbReference type="Rhea" id="RHEA-COMP:13556"/>
        <dbReference type="ChEBI" id="CHEBI:29950"/>
        <dbReference type="ChEBI" id="CHEBI:82612"/>
        <dbReference type="ChEBI" id="CHEBI:137386"/>
        <dbReference type="ChEBI" id="CHEBI:137387"/>
        <dbReference type="EC" id="2.1.1.63"/>
    </reaction>
</comment>
<dbReference type="SUPFAM" id="SSF46767">
    <property type="entry name" value="Methylated DNA-protein cysteine methyltransferase, C-terminal domain"/>
    <property type="match status" value="1"/>
</dbReference>
<keyword evidence="6 13" id="KW-0808">Transferase</keyword>
<dbReference type="CDD" id="cd06445">
    <property type="entry name" value="ATase"/>
    <property type="match status" value="1"/>
</dbReference>
<dbReference type="InterPro" id="IPR036388">
    <property type="entry name" value="WH-like_DNA-bd_sf"/>
</dbReference>
<evidence type="ECO:0000256" key="4">
    <source>
        <dbReference type="ARBA" id="ARBA00015377"/>
    </source>
</evidence>
<name>B4PSK0_DROYA</name>
<evidence type="ECO:0000256" key="9">
    <source>
        <dbReference type="ARBA" id="ARBA00030795"/>
    </source>
</evidence>
<dbReference type="EMBL" id="CM000160">
    <property type="protein sequence ID" value="EDW96460.2"/>
    <property type="molecule type" value="Genomic_DNA"/>
</dbReference>
<dbReference type="OrthoDB" id="1907495at2759"/>
<feature type="non-terminal residue" evidence="13">
    <location>
        <position position="1"/>
    </location>
</feature>
<keyword evidence="7" id="KW-0227">DNA damage</keyword>
<sequence>ITMWIAQNTQVRLVTLKDPPKTIRFSFLTTKFGQMMMGVIEPIAGDSKDQVAVTVLHFVDKNLVRTYNEVRKRWPKSELWKDDKTVKLVADKLFGGDKENSEEIPIAIFGSDFQLSVWRALVDIKRGETCTYSQLAERMGRPTAVRAVANAVARNDVAILIPCHRIVSQNGDSKFHWGPVLKQRLLAHEKSENY</sequence>
<evidence type="ECO:0000313" key="14">
    <source>
        <dbReference type="Proteomes" id="UP000002282"/>
    </source>
</evidence>
<evidence type="ECO:0000256" key="2">
    <source>
        <dbReference type="ARBA" id="ARBA00008711"/>
    </source>
</evidence>
<reference evidence="13 14" key="2">
    <citation type="journal article" date="2007" name="PLoS Biol.">
        <title>Principles of genome evolution in the Drosophila melanogaster species group.</title>
        <authorList>
            <person name="Ranz J.M."/>
            <person name="Maurin D."/>
            <person name="Chan Y.S."/>
            <person name="von Grotthuss M."/>
            <person name="Hillier L.W."/>
            <person name="Roote J."/>
            <person name="Ashburner M."/>
            <person name="Bergman C.M."/>
        </authorList>
    </citation>
    <scope>NUCLEOTIDE SEQUENCE [LARGE SCALE GENOMIC DNA]</scope>
    <source>
        <strain evidence="14">Tai18E2 / Tucson 14021-0261.01</strain>
    </source>
</reference>
<dbReference type="InterPro" id="IPR001497">
    <property type="entry name" value="MethylDNA_cys_MeTrfase_AS"/>
</dbReference>
<dbReference type="GO" id="GO:0003908">
    <property type="term" value="F:methylated-DNA-[protein]-cysteine S-methyltransferase activity"/>
    <property type="evidence" value="ECO:0007669"/>
    <property type="project" value="UniProtKB-EC"/>
</dbReference>
<dbReference type="InterPro" id="IPR014048">
    <property type="entry name" value="MethylDNA_cys_MeTrfase_DNA-bd"/>
</dbReference>
<dbReference type="Proteomes" id="UP000002282">
    <property type="component" value="Chromosome 3R"/>
</dbReference>
<accession>B4PSK0</accession>
<dbReference type="AlphaFoldDB" id="B4PSK0"/>
<dbReference type="Gene3D" id="1.10.10.10">
    <property type="entry name" value="Winged helix-like DNA-binding domain superfamily/Winged helix DNA-binding domain"/>
    <property type="match status" value="1"/>
</dbReference>
<dbReference type="NCBIfam" id="TIGR00589">
    <property type="entry name" value="ogt"/>
    <property type="match status" value="1"/>
</dbReference>
<keyword evidence="8" id="KW-0234">DNA repair</keyword>
<evidence type="ECO:0000256" key="8">
    <source>
        <dbReference type="ARBA" id="ARBA00023204"/>
    </source>
</evidence>
<dbReference type="FunFam" id="1.10.10.10:FF:000214">
    <property type="entry name" value="Methylated-DNA--protein-cysteine methyltransferase"/>
    <property type="match status" value="1"/>
</dbReference>
<dbReference type="PANTHER" id="PTHR10815:SF13">
    <property type="entry name" value="METHYLATED-DNA--PROTEIN-CYSTEINE METHYLTRANSFERASE"/>
    <property type="match status" value="1"/>
</dbReference>
<comment type="catalytic activity">
    <reaction evidence="11">
        <text>a 6-O-methyl-2'-deoxyguanosine in DNA + L-cysteinyl-[protein] = S-methyl-L-cysteinyl-[protein] + a 2'-deoxyguanosine in DNA</text>
        <dbReference type="Rhea" id="RHEA:24000"/>
        <dbReference type="Rhea" id="RHEA-COMP:10131"/>
        <dbReference type="Rhea" id="RHEA-COMP:10132"/>
        <dbReference type="Rhea" id="RHEA-COMP:11367"/>
        <dbReference type="Rhea" id="RHEA-COMP:11368"/>
        <dbReference type="ChEBI" id="CHEBI:29950"/>
        <dbReference type="ChEBI" id="CHEBI:82612"/>
        <dbReference type="ChEBI" id="CHEBI:85445"/>
        <dbReference type="ChEBI" id="CHEBI:85448"/>
        <dbReference type="EC" id="2.1.1.63"/>
    </reaction>
</comment>
<proteinExistence type="inferred from homology"/>
<evidence type="ECO:0000256" key="5">
    <source>
        <dbReference type="ARBA" id="ARBA00022603"/>
    </source>
</evidence>
<evidence type="ECO:0000256" key="10">
    <source>
        <dbReference type="ARBA" id="ARBA00031621"/>
    </source>
</evidence>
<protein>
    <recommendedName>
        <fullName evidence="4">Methylated-DNA--protein-cysteine methyltransferase</fullName>
        <ecNumber evidence="3">2.1.1.63</ecNumber>
    </recommendedName>
    <alternativeName>
        <fullName evidence="9">6-O-methylguanine-DNA methyltransferase</fullName>
    </alternativeName>
    <alternativeName>
        <fullName evidence="10">O-6-methylguanine-DNA-alkyltransferase</fullName>
    </alternativeName>
</protein>
<gene>
    <name evidence="13" type="primary">Dyak\GE25840</name>
    <name evidence="13" type="synonym">dyak_GLEANR_9436</name>
    <name evidence="13" type="synonym">GE25840</name>
    <name evidence="13" type="ORF">Dyak_GE25840</name>
</gene>
<dbReference type="HOGENOM" id="CLU_000445_52_2_1"/>
<dbReference type="PANTHER" id="PTHR10815">
    <property type="entry name" value="METHYLATED-DNA--PROTEIN-CYSTEINE METHYLTRANSFERASE"/>
    <property type="match status" value="1"/>
</dbReference>
<feature type="domain" description="Methylated-DNA-[protein]-cysteine S-methyltransferase DNA binding" evidence="12">
    <location>
        <begin position="112"/>
        <end position="190"/>
    </location>
</feature>
<dbReference type="EC" id="2.1.1.63" evidence="3"/>
<dbReference type="eggNOG" id="KOG4062">
    <property type="taxonomic scope" value="Eukaryota"/>
</dbReference>
<dbReference type="PROSITE" id="PS00374">
    <property type="entry name" value="MGMT"/>
    <property type="match status" value="1"/>
</dbReference>
<keyword evidence="14" id="KW-1185">Reference proteome</keyword>
<dbReference type="GO" id="GO:0032259">
    <property type="term" value="P:methylation"/>
    <property type="evidence" value="ECO:0007669"/>
    <property type="project" value="UniProtKB-KW"/>
</dbReference>
<evidence type="ECO:0000259" key="12">
    <source>
        <dbReference type="Pfam" id="PF01035"/>
    </source>
</evidence>
<dbReference type="KEGG" id="dya:Dyak_GE25840"/>
<comment type="similarity">
    <text evidence="2">Belongs to the MGMT family.</text>
</comment>
<organism evidence="13 14">
    <name type="scientific">Drosophila yakuba</name>
    <name type="common">Fruit fly</name>
    <dbReference type="NCBI Taxonomy" id="7245"/>
    <lineage>
        <taxon>Eukaryota</taxon>
        <taxon>Metazoa</taxon>
        <taxon>Ecdysozoa</taxon>
        <taxon>Arthropoda</taxon>
        <taxon>Hexapoda</taxon>
        <taxon>Insecta</taxon>
        <taxon>Pterygota</taxon>
        <taxon>Neoptera</taxon>
        <taxon>Endopterygota</taxon>
        <taxon>Diptera</taxon>
        <taxon>Brachycera</taxon>
        <taxon>Muscomorpha</taxon>
        <taxon>Ephydroidea</taxon>
        <taxon>Drosophilidae</taxon>
        <taxon>Drosophila</taxon>
        <taxon>Sophophora</taxon>
    </lineage>
</organism>
<evidence type="ECO:0000256" key="3">
    <source>
        <dbReference type="ARBA" id="ARBA00011918"/>
    </source>
</evidence>
<evidence type="ECO:0000256" key="11">
    <source>
        <dbReference type="ARBA" id="ARBA00049348"/>
    </source>
</evidence>
<keyword evidence="5 13" id="KW-0489">Methyltransferase</keyword>
<evidence type="ECO:0000313" key="13">
    <source>
        <dbReference type="EMBL" id="EDW96460.2"/>
    </source>
</evidence>
<dbReference type="GO" id="GO:0006307">
    <property type="term" value="P:DNA alkylation repair"/>
    <property type="evidence" value="ECO:0007669"/>
    <property type="project" value="EnsemblMetazoa"/>
</dbReference>
<evidence type="ECO:0000256" key="7">
    <source>
        <dbReference type="ARBA" id="ARBA00022763"/>
    </source>
</evidence>
<reference evidence="13 14" key="1">
    <citation type="journal article" date="2007" name="Nature">
        <title>Evolution of genes and genomes on the Drosophila phylogeny.</title>
        <authorList>
            <consortium name="Drosophila 12 Genomes Consortium"/>
            <person name="Clark A.G."/>
            <person name="Eisen M.B."/>
            <person name="Smith D.R."/>
            <person name="Bergman C.M."/>
            <person name="Oliver B."/>
            <person name="Markow T.A."/>
            <person name="Kaufman T.C."/>
            <person name="Kellis M."/>
            <person name="Gelbart W."/>
            <person name="Iyer V.N."/>
            <person name="Pollard D.A."/>
            <person name="Sackton T.B."/>
            <person name="Larracuente A.M."/>
            <person name="Singh N.D."/>
            <person name="Abad J.P."/>
            <person name="Abt D.N."/>
            <person name="Adryan B."/>
            <person name="Aguade M."/>
            <person name="Akashi H."/>
            <person name="Anderson W.W."/>
            <person name="Aquadro C.F."/>
            <person name="Ardell D.H."/>
            <person name="Arguello R."/>
            <person name="Artieri C.G."/>
            <person name="Barbash D.A."/>
            <person name="Barker D."/>
            <person name="Barsanti P."/>
            <person name="Batterham P."/>
            <person name="Batzoglou S."/>
            <person name="Begun D."/>
            <person name="Bhutkar A."/>
            <person name="Blanco E."/>
            <person name="Bosak S.A."/>
            <person name="Bradley R.K."/>
            <person name="Brand A.D."/>
            <person name="Brent M.R."/>
            <person name="Brooks A.N."/>
            <person name="Brown R.H."/>
            <person name="Butlin R.K."/>
            <person name="Caggese C."/>
            <person name="Calvi B.R."/>
            <person name="Bernardo de Carvalho A."/>
            <person name="Caspi A."/>
            <person name="Castrezana S."/>
            <person name="Celniker S.E."/>
            <person name="Chang J.L."/>
            <person name="Chapple C."/>
            <person name="Chatterji S."/>
            <person name="Chinwalla A."/>
            <person name="Civetta A."/>
            <person name="Clifton S.W."/>
            <person name="Comeron J.M."/>
            <person name="Costello J.C."/>
            <person name="Coyne J.A."/>
            <person name="Daub J."/>
            <person name="David R.G."/>
            <person name="Delcher A.L."/>
            <person name="Delehaunty K."/>
            <person name="Do C.B."/>
            <person name="Ebling H."/>
            <person name="Edwards K."/>
            <person name="Eickbush T."/>
            <person name="Evans J.D."/>
            <person name="Filipski A."/>
            <person name="Findeiss S."/>
            <person name="Freyhult E."/>
            <person name="Fulton L."/>
            <person name="Fulton R."/>
            <person name="Garcia A.C."/>
            <person name="Gardiner A."/>
            <person name="Garfield D.A."/>
            <person name="Garvin B.E."/>
            <person name="Gibson G."/>
            <person name="Gilbert D."/>
            <person name="Gnerre S."/>
            <person name="Godfrey J."/>
            <person name="Good R."/>
            <person name="Gotea V."/>
            <person name="Gravely B."/>
            <person name="Greenberg A.J."/>
            <person name="Griffiths-Jones S."/>
            <person name="Gross S."/>
            <person name="Guigo R."/>
            <person name="Gustafson E.A."/>
            <person name="Haerty W."/>
            <person name="Hahn M.W."/>
            <person name="Halligan D.L."/>
            <person name="Halpern A.L."/>
            <person name="Halter G.M."/>
            <person name="Han M.V."/>
            <person name="Heger A."/>
            <person name="Hillier L."/>
            <person name="Hinrichs A.S."/>
            <person name="Holmes I."/>
            <person name="Hoskins R.A."/>
            <person name="Hubisz M.J."/>
            <person name="Hultmark D."/>
            <person name="Huntley M.A."/>
            <person name="Jaffe D.B."/>
            <person name="Jagadeeshan S."/>
            <person name="Jeck W.R."/>
            <person name="Johnson J."/>
            <person name="Jones C.D."/>
            <person name="Jordan W.C."/>
            <person name="Karpen G.H."/>
            <person name="Kataoka E."/>
            <person name="Keightley P.D."/>
            <person name="Kheradpour P."/>
            <person name="Kirkness E.F."/>
            <person name="Koerich L.B."/>
            <person name="Kristiansen K."/>
            <person name="Kudrna D."/>
            <person name="Kulathinal R.J."/>
            <person name="Kumar S."/>
            <person name="Kwok R."/>
            <person name="Lander E."/>
            <person name="Langley C.H."/>
            <person name="Lapoint R."/>
            <person name="Lazzaro B.P."/>
            <person name="Lee S.J."/>
            <person name="Levesque L."/>
            <person name="Li R."/>
            <person name="Lin C.F."/>
            <person name="Lin M.F."/>
            <person name="Lindblad-Toh K."/>
            <person name="Llopart A."/>
            <person name="Long M."/>
            <person name="Low L."/>
            <person name="Lozovsky E."/>
            <person name="Lu J."/>
            <person name="Luo M."/>
            <person name="Machado C.A."/>
            <person name="Makalowski W."/>
            <person name="Marzo M."/>
            <person name="Matsuda M."/>
            <person name="Matzkin L."/>
            <person name="McAllister B."/>
            <person name="McBride C.S."/>
            <person name="McKernan B."/>
            <person name="McKernan K."/>
            <person name="Mendez-Lago M."/>
            <person name="Minx P."/>
            <person name="Mollenhauer M.U."/>
            <person name="Montooth K."/>
            <person name="Mount S.M."/>
            <person name="Mu X."/>
            <person name="Myers E."/>
            <person name="Negre B."/>
            <person name="Newfeld S."/>
            <person name="Nielsen R."/>
            <person name="Noor M.A."/>
            <person name="O'Grady P."/>
            <person name="Pachter L."/>
            <person name="Papaceit M."/>
            <person name="Parisi M.J."/>
            <person name="Parisi M."/>
            <person name="Parts L."/>
            <person name="Pedersen J.S."/>
            <person name="Pesole G."/>
            <person name="Phillippy A.M."/>
            <person name="Ponting C.P."/>
            <person name="Pop M."/>
            <person name="Porcelli D."/>
            <person name="Powell J.R."/>
            <person name="Prohaska S."/>
            <person name="Pruitt K."/>
            <person name="Puig M."/>
            <person name="Quesneville H."/>
            <person name="Ram K.R."/>
            <person name="Rand D."/>
            <person name="Rasmussen M.D."/>
            <person name="Reed L.K."/>
            <person name="Reenan R."/>
            <person name="Reily A."/>
            <person name="Remington K.A."/>
            <person name="Rieger T.T."/>
            <person name="Ritchie M.G."/>
            <person name="Robin C."/>
            <person name="Rogers Y.H."/>
            <person name="Rohde C."/>
            <person name="Rozas J."/>
            <person name="Rubenfield M.J."/>
            <person name="Ruiz A."/>
            <person name="Russo S."/>
            <person name="Salzberg S.L."/>
            <person name="Sanchez-Gracia A."/>
            <person name="Saranga D.J."/>
            <person name="Sato H."/>
            <person name="Schaeffer S.W."/>
            <person name="Schatz M.C."/>
            <person name="Schlenke T."/>
            <person name="Schwartz R."/>
            <person name="Segarra C."/>
            <person name="Singh R.S."/>
            <person name="Sirot L."/>
            <person name="Sirota M."/>
            <person name="Sisneros N.B."/>
            <person name="Smith C.D."/>
            <person name="Smith T.F."/>
            <person name="Spieth J."/>
            <person name="Stage D.E."/>
            <person name="Stark A."/>
            <person name="Stephan W."/>
            <person name="Strausberg R.L."/>
            <person name="Strempel S."/>
            <person name="Sturgill D."/>
            <person name="Sutton G."/>
            <person name="Sutton G.G."/>
            <person name="Tao W."/>
            <person name="Teichmann S."/>
            <person name="Tobari Y.N."/>
            <person name="Tomimura Y."/>
            <person name="Tsolas J.M."/>
            <person name="Valente V.L."/>
            <person name="Venter E."/>
            <person name="Venter J.C."/>
            <person name="Vicario S."/>
            <person name="Vieira F.G."/>
            <person name="Vilella A.J."/>
            <person name="Villasante A."/>
            <person name="Walenz B."/>
            <person name="Wang J."/>
            <person name="Wasserman M."/>
            <person name="Watts T."/>
            <person name="Wilson D."/>
            <person name="Wilson R.K."/>
            <person name="Wing R.A."/>
            <person name="Wolfner M.F."/>
            <person name="Wong A."/>
            <person name="Wong G.K."/>
            <person name="Wu C.I."/>
            <person name="Wu G."/>
            <person name="Yamamoto D."/>
            <person name="Yang H.P."/>
            <person name="Yang S.P."/>
            <person name="Yorke J.A."/>
            <person name="Yoshida K."/>
            <person name="Zdobnov E."/>
            <person name="Zhang P."/>
            <person name="Zhang Y."/>
            <person name="Zimin A.V."/>
            <person name="Baldwin J."/>
            <person name="Abdouelleil A."/>
            <person name="Abdulkadir J."/>
            <person name="Abebe A."/>
            <person name="Abera B."/>
            <person name="Abreu J."/>
            <person name="Acer S.C."/>
            <person name="Aftuck L."/>
            <person name="Alexander A."/>
            <person name="An P."/>
            <person name="Anderson E."/>
            <person name="Anderson S."/>
            <person name="Arachi H."/>
            <person name="Azer M."/>
            <person name="Bachantsang P."/>
            <person name="Barry A."/>
            <person name="Bayul T."/>
            <person name="Berlin A."/>
            <person name="Bessette D."/>
            <person name="Bloom T."/>
            <person name="Blye J."/>
            <person name="Boguslavskiy L."/>
            <person name="Bonnet C."/>
            <person name="Boukhgalter B."/>
            <person name="Bourzgui I."/>
            <person name="Brown A."/>
            <person name="Cahill P."/>
            <person name="Channer S."/>
            <person name="Cheshatsang Y."/>
            <person name="Chuda L."/>
            <person name="Citroen M."/>
            <person name="Collymore A."/>
            <person name="Cooke P."/>
            <person name="Costello M."/>
            <person name="D'Aco K."/>
            <person name="Daza R."/>
            <person name="De Haan G."/>
            <person name="DeGray S."/>
            <person name="DeMaso C."/>
            <person name="Dhargay N."/>
            <person name="Dooley K."/>
            <person name="Dooley E."/>
            <person name="Doricent M."/>
            <person name="Dorje P."/>
            <person name="Dorjee K."/>
            <person name="Dupes A."/>
            <person name="Elong R."/>
            <person name="Falk J."/>
            <person name="Farina A."/>
            <person name="Faro S."/>
            <person name="Ferguson D."/>
            <person name="Fisher S."/>
            <person name="Foley C.D."/>
            <person name="Franke A."/>
            <person name="Friedrich D."/>
            <person name="Gadbois L."/>
            <person name="Gearin G."/>
            <person name="Gearin C.R."/>
            <person name="Giannoukos G."/>
            <person name="Goode T."/>
            <person name="Graham J."/>
            <person name="Grandbois E."/>
            <person name="Grewal S."/>
            <person name="Gyaltsen K."/>
            <person name="Hafez N."/>
            <person name="Hagos B."/>
            <person name="Hall J."/>
            <person name="Henson C."/>
            <person name="Hollinger A."/>
            <person name="Honan T."/>
            <person name="Huard M.D."/>
            <person name="Hughes L."/>
            <person name="Hurhula B."/>
            <person name="Husby M.E."/>
            <person name="Kamat A."/>
            <person name="Kanga B."/>
            <person name="Kashin S."/>
            <person name="Khazanovich D."/>
            <person name="Kisner P."/>
            <person name="Lance K."/>
            <person name="Lara M."/>
            <person name="Lee W."/>
            <person name="Lennon N."/>
            <person name="Letendre F."/>
            <person name="LeVine R."/>
            <person name="Lipovsky A."/>
            <person name="Liu X."/>
            <person name="Liu J."/>
            <person name="Liu S."/>
            <person name="Lokyitsang T."/>
            <person name="Lokyitsang Y."/>
            <person name="Lubonja R."/>
            <person name="Lui A."/>
            <person name="MacDonald P."/>
            <person name="Magnisalis V."/>
            <person name="Maru K."/>
            <person name="Matthews C."/>
            <person name="McCusker W."/>
            <person name="McDonough S."/>
            <person name="Mehta T."/>
            <person name="Meldrim J."/>
            <person name="Meneus L."/>
            <person name="Mihai O."/>
            <person name="Mihalev A."/>
            <person name="Mihova T."/>
            <person name="Mittelman R."/>
            <person name="Mlenga V."/>
            <person name="Montmayeur A."/>
            <person name="Mulrain L."/>
            <person name="Navidi A."/>
            <person name="Naylor J."/>
            <person name="Negash T."/>
            <person name="Nguyen T."/>
            <person name="Nguyen N."/>
            <person name="Nicol R."/>
            <person name="Norbu C."/>
            <person name="Norbu N."/>
            <person name="Novod N."/>
            <person name="O'Neill B."/>
            <person name="Osman S."/>
            <person name="Markiewicz E."/>
            <person name="Oyono O.L."/>
            <person name="Patti C."/>
            <person name="Phunkhang P."/>
            <person name="Pierre F."/>
            <person name="Priest M."/>
            <person name="Raghuraman S."/>
            <person name="Rege F."/>
            <person name="Reyes R."/>
            <person name="Rise C."/>
            <person name="Rogov P."/>
            <person name="Ross K."/>
            <person name="Ryan E."/>
            <person name="Settipalli S."/>
            <person name="Shea T."/>
            <person name="Sherpa N."/>
            <person name="Shi L."/>
            <person name="Shih D."/>
            <person name="Sparrow T."/>
            <person name="Spaulding J."/>
            <person name="Stalker J."/>
            <person name="Stange-Thomann N."/>
            <person name="Stavropoulos S."/>
            <person name="Stone C."/>
            <person name="Strader C."/>
            <person name="Tesfaye S."/>
            <person name="Thomson T."/>
            <person name="Thoulutsang Y."/>
            <person name="Thoulutsang D."/>
            <person name="Topham K."/>
            <person name="Topping I."/>
            <person name="Tsamla T."/>
            <person name="Vassiliev H."/>
            <person name="Vo A."/>
            <person name="Wangchuk T."/>
            <person name="Wangdi T."/>
            <person name="Weiand M."/>
            <person name="Wilkinson J."/>
            <person name="Wilson A."/>
            <person name="Yadav S."/>
            <person name="Young G."/>
            <person name="Yu Q."/>
            <person name="Zembek L."/>
            <person name="Zhong D."/>
            <person name="Zimmer A."/>
            <person name="Zwirko Z."/>
            <person name="Jaffe D.B."/>
            <person name="Alvarez P."/>
            <person name="Brockman W."/>
            <person name="Butler J."/>
            <person name="Chin C."/>
            <person name="Gnerre S."/>
            <person name="Grabherr M."/>
            <person name="Kleber M."/>
            <person name="Mauceli E."/>
            <person name="MacCallum I."/>
        </authorList>
    </citation>
    <scope>NUCLEOTIDE SEQUENCE [LARGE SCALE GENOMIC DNA]</scope>
    <source>
        <strain evidence="14">Tai18E2 / Tucson 14021-0261.01</strain>
    </source>
</reference>
<dbReference type="Pfam" id="PF01035">
    <property type="entry name" value="DNA_binding_1"/>
    <property type="match status" value="1"/>
</dbReference>
<evidence type="ECO:0000256" key="1">
    <source>
        <dbReference type="ARBA" id="ARBA00001286"/>
    </source>
</evidence>
<evidence type="ECO:0000256" key="6">
    <source>
        <dbReference type="ARBA" id="ARBA00022679"/>
    </source>
</evidence>